<feature type="compositionally biased region" description="Basic residues" evidence="1">
    <location>
        <begin position="74"/>
        <end position="86"/>
    </location>
</feature>
<accession>A0A0P6CJE3</accession>
<dbReference type="AlphaFoldDB" id="A0A0P6CJE3"/>
<sequence length="86" mass="10057">MYILGRLFWGKCIKKDATKRESNAVESDQRDGEESEGRIKEEMEGSIAELSMRQTPNSIIDRPIDGIYAEERQRKRPRSKGKRPFR</sequence>
<keyword evidence="3" id="KW-1185">Reference proteome</keyword>
<evidence type="ECO:0000313" key="3">
    <source>
        <dbReference type="Proteomes" id="UP000076858"/>
    </source>
</evidence>
<protein>
    <submittedName>
        <fullName evidence="2">Uncharacterized protein</fullName>
    </submittedName>
</protein>
<evidence type="ECO:0000313" key="2">
    <source>
        <dbReference type="EMBL" id="KZS10879.1"/>
    </source>
</evidence>
<feature type="compositionally biased region" description="Basic and acidic residues" evidence="1">
    <location>
        <begin position="19"/>
        <end position="43"/>
    </location>
</feature>
<dbReference type="Proteomes" id="UP000076858">
    <property type="component" value="Unassembled WGS sequence"/>
</dbReference>
<name>A0A0P6CJE3_9CRUS</name>
<dbReference type="EMBL" id="LRGB01001663">
    <property type="protein sequence ID" value="KZS10879.1"/>
    <property type="molecule type" value="Genomic_DNA"/>
</dbReference>
<evidence type="ECO:0000256" key="1">
    <source>
        <dbReference type="SAM" id="MobiDB-lite"/>
    </source>
</evidence>
<feature type="region of interest" description="Disordered" evidence="1">
    <location>
        <begin position="19"/>
        <end position="86"/>
    </location>
</feature>
<proteinExistence type="predicted"/>
<gene>
    <name evidence="2" type="ORF">APZ42_024574</name>
</gene>
<comment type="caution">
    <text evidence="2">The sequence shown here is derived from an EMBL/GenBank/DDBJ whole genome shotgun (WGS) entry which is preliminary data.</text>
</comment>
<reference evidence="2 3" key="1">
    <citation type="submission" date="2016-03" db="EMBL/GenBank/DDBJ databases">
        <title>EvidentialGene: Evidence-directed Construction of Genes on Genomes.</title>
        <authorList>
            <person name="Gilbert D.G."/>
            <person name="Choi J.-H."/>
            <person name="Mockaitis K."/>
            <person name="Colbourne J."/>
            <person name="Pfrender M."/>
        </authorList>
    </citation>
    <scope>NUCLEOTIDE SEQUENCE [LARGE SCALE GENOMIC DNA]</scope>
    <source>
        <strain evidence="2 3">Xinb3</strain>
        <tissue evidence="2">Complete organism</tissue>
    </source>
</reference>
<organism evidence="2 3">
    <name type="scientific">Daphnia magna</name>
    <dbReference type="NCBI Taxonomy" id="35525"/>
    <lineage>
        <taxon>Eukaryota</taxon>
        <taxon>Metazoa</taxon>
        <taxon>Ecdysozoa</taxon>
        <taxon>Arthropoda</taxon>
        <taxon>Crustacea</taxon>
        <taxon>Branchiopoda</taxon>
        <taxon>Diplostraca</taxon>
        <taxon>Cladocera</taxon>
        <taxon>Anomopoda</taxon>
        <taxon>Daphniidae</taxon>
        <taxon>Daphnia</taxon>
    </lineage>
</organism>